<organism evidence="1">
    <name type="scientific">uncultured Caudovirales phage</name>
    <dbReference type="NCBI Taxonomy" id="2100421"/>
    <lineage>
        <taxon>Viruses</taxon>
        <taxon>Duplodnaviria</taxon>
        <taxon>Heunggongvirae</taxon>
        <taxon>Uroviricota</taxon>
        <taxon>Caudoviricetes</taxon>
        <taxon>Peduoviridae</taxon>
        <taxon>Maltschvirus</taxon>
        <taxon>Maltschvirus maltsch</taxon>
    </lineage>
</organism>
<sequence length="375" mass="39249">MAIVNPTAINPYNGTFGALLVAKEAVQQTGEALTKADAIPVFAQTMTIDLGFAMEQPMLEDPFGTAYLGQVTSAKCTWSFEAPLYGLGTTAVTPAPSPPTYNIVVPRFVNEVLATTFDVTVTNGVVHPSLTLTPTANSDGVNDSFSMRGFFGIKGTPAGGASPPNAMLSAYLVGCRISKATISIKSDGMHRIKLEGLGVYSADWSDTDEDLTGNNWDAQAQEFIRGMGQAVRLQVNGAGDEYVANATSTEISVDFGAEAIMSDGALSTLGVGAIGLTKRDVAISVDPIWVEASVWSIFSVARAGGFFTVTSAFAYPSAYSSGTGAKGRGFKFTLPKVQFANTTPQRASGSRAKLDGVSVKDIESDMPLTLTLGSE</sequence>
<dbReference type="EMBL" id="LR796544">
    <property type="protein sequence ID" value="CAB4150443.1"/>
    <property type="molecule type" value="Genomic_DNA"/>
</dbReference>
<reference evidence="1" key="1">
    <citation type="submission" date="2020-04" db="EMBL/GenBank/DDBJ databases">
        <authorList>
            <person name="Chiriac C."/>
            <person name="Salcher M."/>
            <person name="Ghai R."/>
            <person name="Kavagutti S V."/>
        </authorList>
    </citation>
    <scope>NUCLEOTIDE SEQUENCE</scope>
</reference>
<gene>
    <name evidence="1" type="ORF">UFOVP567_33</name>
</gene>
<proteinExistence type="predicted"/>
<accession>A0A6J5MZN8</accession>
<protein>
    <submittedName>
        <fullName evidence="1">Uncharacterized protein</fullName>
    </submittedName>
</protein>
<evidence type="ECO:0000313" key="1">
    <source>
        <dbReference type="EMBL" id="CAB4150443.1"/>
    </source>
</evidence>
<name>A0A6J5MZN8_9CAUD</name>